<dbReference type="RefSeq" id="WP_202594054.1">
    <property type="nucleotide sequence ID" value="NZ_JRKJ01000021.1"/>
</dbReference>
<gene>
    <name evidence="1" type="ORF">LF41_1585</name>
</gene>
<name>A0A0A2WJ01_9GAMM</name>
<proteinExistence type="predicted"/>
<keyword evidence="2" id="KW-1185">Reference proteome</keyword>
<dbReference type="STRING" id="1300345.LF41_1585"/>
<dbReference type="AlphaFoldDB" id="A0A0A2WJ01"/>
<accession>A0A0A2WJ01</accession>
<evidence type="ECO:0000313" key="2">
    <source>
        <dbReference type="Proteomes" id="UP000030518"/>
    </source>
</evidence>
<dbReference type="Pfam" id="PF14384">
    <property type="entry name" value="BrnA_antitoxin"/>
    <property type="match status" value="1"/>
</dbReference>
<dbReference type="EMBL" id="JRKJ01000021">
    <property type="protein sequence ID" value="KGQ18230.1"/>
    <property type="molecule type" value="Genomic_DNA"/>
</dbReference>
<sequence>MATDIDFSDARRGAALPAPKGKTRITIYIDDDVLDAFRDRAEAEGRGYQTAINEALRRSIATGASKHEALLARLQDAIAGVLEGVKIMEATKPRTIAKRVPRGRTVSKGIKPKKR</sequence>
<evidence type="ECO:0000313" key="1">
    <source>
        <dbReference type="EMBL" id="KGQ18230.1"/>
    </source>
</evidence>
<dbReference type="eggNOG" id="COG3514">
    <property type="taxonomic scope" value="Bacteria"/>
</dbReference>
<reference evidence="1 2" key="1">
    <citation type="submission" date="2014-09" db="EMBL/GenBank/DDBJ databases">
        <title>Genome sequences of Lysobacter dokdonensis DS-58.</title>
        <authorList>
            <person name="Kim J.F."/>
            <person name="Kwak M.-J."/>
        </authorList>
    </citation>
    <scope>NUCLEOTIDE SEQUENCE [LARGE SCALE GENOMIC DNA]</scope>
    <source>
        <strain evidence="1 2">DS-58</strain>
    </source>
</reference>
<dbReference type="PATRIC" id="fig|1300345.3.peg.2654"/>
<comment type="caution">
    <text evidence="1">The sequence shown here is derived from an EMBL/GenBank/DDBJ whole genome shotgun (WGS) entry which is preliminary data.</text>
</comment>
<dbReference type="InterPro" id="IPR025528">
    <property type="entry name" value="BrnA_antitoxin"/>
</dbReference>
<dbReference type="Proteomes" id="UP000030518">
    <property type="component" value="Unassembled WGS sequence"/>
</dbReference>
<organism evidence="1 2">
    <name type="scientific">Lysobacter dokdonensis DS-58</name>
    <dbReference type="NCBI Taxonomy" id="1300345"/>
    <lineage>
        <taxon>Bacteria</taxon>
        <taxon>Pseudomonadati</taxon>
        <taxon>Pseudomonadota</taxon>
        <taxon>Gammaproteobacteria</taxon>
        <taxon>Lysobacterales</taxon>
        <taxon>Lysobacteraceae</taxon>
        <taxon>Noviluteimonas</taxon>
    </lineage>
</organism>
<protein>
    <submittedName>
        <fullName evidence="1">Cys rich CPXG domain containing protein</fullName>
    </submittedName>
</protein>